<dbReference type="AlphaFoldDB" id="W4JS53"/>
<protein>
    <submittedName>
        <fullName evidence="1">Uncharacterized protein</fullName>
    </submittedName>
</protein>
<dbReference type="HOGENOM" id="CLU_3074224_0_0_1"/>
<dbReference type="RefSeq" id="XP_009551815.1">
    <property type="nucleotide sequence ID" value="XM_009553520.1"/>
</dbReference>
<dbReference type="KEGG" id="hir:HETIRDRAFT_390647"/>
<dbReference type="GeneID" id="20672432"/>
<proteinExistence type="predicted"/>
<gene>
    <name evidence="2" type="ORF">HETIRDRAFT_389970</name>
    <name evidence="1" type="ORF">HETIRDRAFT_390647</name>
</gene>
<keyword evidence="3" id="KW-1185">Reference proteome</keyword>
<dbReference type="EMBL" id="KI925465">
    <property type="protein sequence ID" value="ETW76274.1"/>
    <property type="molecule type" value="Genomic_DNA"/>
</dbReference>
<dbReference type="Proteomes" id="UP000030671">
    <property type="component" value="Unassembled WGS sequence"/>
</dbReference>
<organism evidence="1 3">
    <name type="scientific">Heterobasidion irregulare (strain TC 32-1)</name>
    <dbReference type="NCBI Taxonomy" id="747525"/>
    <lineage>
        <taxon>Eukaryota</taxon>
        <taxon>Fungi</taxon>
        <taxon>Dikarya</taxon>
        <taxon>Basidiomycota</taxon>
        <taxon>Agaricomycotina</taxon>
        <taxon>Agaricomycetes</taxon>
        <taxon>Russulales</taxon>
        <taxon>Bondarzewiaceae</taxon>
        <taxon>Heterobasidion</taxon>
        <taxon>Heterobasidion annosum species complex</taxon>
    </lineage>
</organism>
<evidence type="ECO:0000313" key="1">
    <source>
        <dbReference type="EMBL" id="ETW76274.1"/>
    </source>
</evidence>
<evidence type="ECO:0000313" key="2">
    <source>
        <dbReference type="EMBL" id="ETW76957.1"/>
    </source>
</evidence>
<reference evidence="1 3" key="1">
    <citation type="journal article" date="2012" name="New Phytol.">
        <title>Insight into trade-off between wood decay and parasitism from the genome of a fungal forest pathogen.</title>
        <authorList>
            <person name="Olson A."/>
            <person name="Aerts A."/>
            <person name="Asiegbu F."/>
            <person name="Belbahri L."/>
            <person name="Bouzid O."/>
            <person name="Broberg A."/>
            <person name="Canback B."/>
            <person name="Coutinho P.M."/>
            <person name="Cullen D."/>
            <person name="Dalman K."/>
            <person name="Deflorio G."/>
            <person name="van Diepen L.T."/>
            <person name="Dunand C."/>
            <person name="Duplessis S."/>
            <person name="Durling M."/>
            <person name="Gonthier P."/>
            <person name="Grimwood J."/>
            <person name="Fossdal C.G."/>
            <person name="Hansson D."/>
            <person name="Henrissat B."/>
            <person name="Hietala A."/>
            <person name="Himmelstrand K."/>
            <person name="Hoffmeister D."/>
            <person name="Hogberg N."/>
            <person name="James T.Y."/>
            <person name="Karlsson M."/>
            <person name="Kohler A."/>
            <person name="Kues U."/>
            <person name="Lee Y.H."/>
            <person name="Lin Y.C."/>
            <person name="Lind M."/>
            <person name="Lindquist E."/>
            <person name="Lombard V."/>
            <person name="Lucas S."/>
            <person name="Lunden K."/>
            <person name="Morin E."/>
            <person name="Murat C."/>
            <person name="Park J."/>
            <person name="Raffaello T."/>
            <person name="Rouze P."/>
            <person name="Salamov A."/>
            <person name="Schmutz J."/>
            <person name="Solheim H."/>
            <person name="Stahlberg J."/>
            <person name="Velez H."/>
            <person name="de Vries R.P."/>
            <person name="Wiebenga A."/>
            <person name="Woodward S."/>
            <person name="Yakovlev I."/>
            <person name="Garbelotto M."/>
            <person name="Martin F."/>
            <person name="Grigoriev I.V."/>
            <person name="Stenlid J."/>
        </authorList>
    </citation>
    <scope>NUCLEOTIDE SEQUENCE [LARGE SCALE GENOMIC DNA]</scope>
    <source>
        <strain evidence="1 3">TC 32-1</strain>
    </source>
</reference>
<name>W4JS53_HETIT</name>
<evidence type="ECO:0000313" key="3">
    <source>
        <dbReference type="Proteomes" id="UP000030671"/>
    </source>
</evidence>
<feature type="non-terminal residue" evidence="1">
    <location>
        <position position="1"/>
    </location>
</feature>
<dbReference type="GeneID" id="20672459"/>
<dbReference type="EMBL" id="KI925464">
    <property type="protein sequence ID" value="ETW76957.1"/>
    <property type="molecule type" value="Genomic_DNA"/>
</dbReference>
<dbReference type="RefSeq" id="XP_009552474.1">
    <property type="nucleotide sequence ID" value="XM_009554179.1"/>
</dbReference>
<dbReference type="KEGG" id="hir:HETIRDRAFT_389970"/>
<accession>W4JS53</accession>
<sequence>PHEDHRAPRGGHRAAPDRRWRVLRPPRVLPPLQVCHLSGLFSRPAPVGRGQCR</sequence>